<sequence>MGIKVTNYSKVFLFLTITLVAFILILVATFVDGWWILFGEQTVDPATGQRNCTLVRRTFSLWEKIHCQDVNGYYVCMLNNADNTDWILFVRCTCVFAVFLVFAMAVLQILFLCTEKKVLRYFAAVFSISAGFVTFLTALVLLGMFTQISNSLLTVPNRGNIPCNSLRYQTLPMAFLFLTGFLCNFIATGLAANVDKKRKRNSKFPGFGNSEPAPLRSVRNK</sequence>
<evidence type="ECO:0000313" key="2">
    <source>
        <dbReference type="EMBL" id="KAK3101395.1"/>
    </source>
</evidence>
<feature type="transmembrane region" description="Helical" evidence="1">
    <location>
        <begin position="174"/>
        <end position="194"/>
    </location>
</feature>
<feature type="transmembrane region" description="Helical" evidence="1">
    <location>
        <begin position="12"/>
        <end position="37"/>
    </location>
</feature>
<keyword evidence="1" id="KW-1133">Transmembrane helix</keyword>
<feature type="transmembrane region" description="Helical" evidence="1">
    <location>
        <begin position="121"/>
        <end position="145"/>
    </location>
</feature>
<dbReference type="EMBL" id="VSWD01000005">
    <property type="protein sequence ID" value="KAK3101395.1"/>
    <property type="molecule type" value="Genomic_DNA"/>
</dbReference>
<accession>A0AA88YAK3</accession>
<reference evidence="2" key="1">
    <citation type="submission" date="2019-08" db="EMBL/GenBank/DDBJ databases">
        <title>The improved chromosome-level genome for the pearl oyster Pinctada fucata martensii using PacBio sequencing and Hi-C.</title>
        <authorList>
            <person name="Zheng Z."/>
        </authorList>
    </citation>
    <scope>NUCLEOTIDE SEQUENCE</scope>
    <source>
        <strain evidence="2">ZZ-2019</strain>
        <tissue evidence="2">Adductor muscle</tissue>
    </source>
</reference>
<comment type="caution">
    <text evidence="2">The sequence shown here is derived from an EMBL/GenBank/DDBJ whole genome shotgun (WGS) entry which is preliminary data.</text>
</comment>
<dbReference type="Gene3D" id="1.20.140.150">
    <property type="match status" value="1"/>
</dbReference>
<keyword evidence="1" id="KW-0472">Membrane</keyword>
<proteinExistence type="predicted"/>
<gene>
    <name evidence="2" type="ORF">FSP39_003209</name>
</gene>
<evidence type="ECO:0000256" key="1">
    <source>
        <dbReference type="SAM" id="Phobius"/>
    </source>
</evidence>
<feature type="transmembrane region" description="Helical" evidence="1">
    <location>
        <begin position="86"/>
        <end position="114"/>
    </location>
</feature>
<protein>
    <submittedName>
        <fullName evidence="2">Uncharacterized protein</fullName>
    </submittedName>
</protein>
<dbReference type="AlphaFoldDB" id="A0AA88YAK3"/>
<keyword evidence="1" id="KW-0812">Transmembrane</keyword>
<organism evidence="2 3">
    <name type="scientific">Pinctada imbricata</name>
    <name type="common">Atlantic pearl-oyster</name>
    <name type="synonym">Pinctada martensii</name>
    <dbReference type="NCBI Taxonomy" id="66713"/>
    <lineage>
        <taxon>Eukaryota</taxon>
        <taxon>Metazoa</taxon>
        <taxon>Spiralia</taxon>
        <taxon>Lophotrochozoa</taxon>
        <taxon>Mollusca</taxon>
        <taxon>Bivalvia</taxon>
        <taxon>Autobranchia</taxon>
        <taxon>Pteriomorphia</taxon>
        <taxon>Pterioida</taxon>
        <taxon>Pterioidea</taxon>
        <taxon>Pteriidae</taxon>
        <taxon>Pinctada</taxon>
    </lineage>
</organism>
<name>A0AA88YAK3_PINIB</name>
<dbReference type="Proteomes" id="UP001186944">
    <property type="component" value="Unassembled WGS sequence"/>
</dbReference>
<evidence type="ECO:0000313" key="3">
    <source>
        <dbReference type="Proteomes" id="UP001186944"/>
    </source>
</evidence>
<keyword evidence="3" id="KW-1185">Reference proteome</keyword>